<keyword evidence="2" id="KW-0645">Protease</keyword>
<organism evidence="8 9">
    <name type="scientific">Laedolimicola ammoniilytica</name>
    <dbReference type="NCBI Taxonomy" id="2981771"/>
    <lineage>
        <taxon>Bacteria</taxon>
        <taxon>Bacillati</taxon>
        <taxon>Bacillota</taxon>
        <taxon>Clostridia</taxon>
        <taxon>Lachnospirales</taxon>
        <taxon>Lachnospiraceae</taxon>
        <taxon>Laedolimicola</taxon>
    </lineage>
</organism>
<dbReference type="Pfam" id="PF04002">
    <property type="entry name" value="RadC"/>
    <property type="match status" value="1"/>
</dbReference>
<feature type="domain" description="MPN" evidence="7">
    <location>
        <begin position="31"/>
        <end position="154"/>
    </location>
</feature>
<comment type="similarity">
    <text evidence="1">Belongs to the UPF0758 family.</text>
</comment>
<keyword evidence="9" id="KW-1185">Reference proteome</keyword>
<protein>
    <submittedName>
        <fullName evidence="8">JAB domain-containing protein</fullName>
    </submittedName>
</protein>
<keyword evidence="4" id="KW-0378">Hydrolase</keyword>
<gene>
    <name evidence="8" type="ORF">OCV63_01765</name>
</gene>
<evidence type="ECO:0000256" key="2">
    <source>
        <dbReference type="ARBA" id="ARBA00022670"/>
    </source>
</evidence>
<name>A0ABT2RTI2_9FIRM</name>
<dbReference type="InterPro" id="IPR001405">
    <property type="entry name" value="UPF0758"/>
</dbReference>
<dbReference type="EMBL" id="JAOQKC010000002">
    <property type="protein sequence ID" value="MCU6695623.1"/>
    <property type="molecule type" value="Genomic_DNA"/>
</dbReference>
<evidence type="ECO:0000256" key="3">
    <source>
        <dbReference type="ARBA" id="ARBA00022723"/>
    </source>
</evidence>
<dbReference type="InterPro" id="IPR037518">
    <property type="entry name" value="MPN"/>
</dbReference>
<dbReference type="Proteomes" id="UP001652461">
    <property type="component" value="Unassembled WGS sequence"/>
</dbReference>
<dbReference type="SUPFAM" id="SSF102712">
    <property type="entry name" value="JAB1/MPN domain"/>
    <property type="match status" value="1"/>
</dbReference>
<sequence>MRIITYGTEFDNNMRLKLVQEKCIIYGKESALDSPKKIVRVMNEVFGLNRKAEEFLYLITCLKDNPTGFFEISHGSVDYAQVRIADVLKRVLLSGAVNFIIVHNHPSGNPNPSIADLDFTRTLQNGASVLGINFLDHIILGNPDYFSFKEKNMLMEE</sequence>
<evidence type="ECO:0000256" key="1">
    <source>
        <dbReference type="ARBA" id="ARBA00010243"/>
    </source>
</evidence>
<dbReference type="RefSeq" id="WP_055304521.1">
    <property type="nucleotide sequence ID" value="NZ_JAOQKC010000002.1"/>
</dbReference>
<evidence type="ECO:0000256" key="4">
    <source>
        <dbReference type="ARBA" id="ARBA00022801"/>
    </source>
</evidence>
<comment type="caution">
    <text evidence="8">The sequence shown here is derived from an EMBL/GenBank/DDBJ whole genome shotgun (WGS) entry which is preliminary data.</text>
</comment>
<reference evidence="8 9" key="1">
    <citation type="journal article" date="2021" name="ISME Commun">
        <title>Automated analysis of genomic sequences facilitates high-throughput and comprehensive description of bacteria.</title>
        <authorList>
            <person name="Hitch T.C.A."/>
        </authorList>
    </citation>
    <scope>NUCLEOTIDE SEQUENCE [LARGE SCALE GENOMIC DNA]</scope>
    <source>
        <strain evidence="8 9">Sanger_04</strain>
    </source>
</reference>
<evidence type="ECO:0000256" key="6">
    <source>
        <dbReference type="ARBA" id="ARBA00023049"/>
    </source>
</evidence>
<dbReference type="PROSITE" id="PS01302">
    <property type="entry name" value="UPF0758"/>
    <property type="match status" value="1"/>
</dbReference>
<evidence type="ECO:0000313" key="9">
    <source>
        <dbReference type="Proteomes" id="UP001652461"/>
    </source>
</evidence>
<dbReference type="InterPro" id="IPR020891">
    <property type="entry name" value="UPF0758_CS"/>
</dbReference>
<evidence type="ECO:0000259" key="7">
    <source>
        <dbReference type="PROSITE" id="PS50249"/>
    </source>
</evidence>
<evidence type="ECO:0000256" key="5">
    <source>
        <dbReference type="ARBA" id="ARBA00022833"/>
    </source>
</evidence>
<dbReference type="PANTHER" id="PTHR30471:SF3">
    <property type="entry name" value="UPF0758 PROTEIN YEES-RELATED"/>
    <property type="match status" value="1"/>
</dbReference>
<dbReference type="PROSITE" id="PS50249">
    <property type="entry name" value="MPN"/>
    <property type="match status" value="1"/>
</dbReference>
<keyword evidence="6" id="KW-0482">Metalloprotease</keyword>
<dbReference type="CDD" id="cd08071">
    <property type="entry name" value="MPN_DUF2466"/>
    <property type="match status" value="1"/>
</dbReference>
<proteinExistence type="inferred from homology"/>
<dbReference type="InterPro" id="IPR025657">
    <property type="entry name" value="RadC_JAB"/>
</dbReference>
<accession>A0ABT2RTI2</accession>
<keyword evidence="5" id="KW-0862">Zinc</keyword>
<evidence type="ECO:0000313" key="8">
    <source>
        <dbReference type="EMBL" id="MCU6695623.1"/>
    </source>
</evidence>
<keyword evidence="3" id="KW-0479">Metal-binding</keyword>
<dbReference type="PANTHER" id="PTHR30471">
    <property type="entry name" value="DNA REPAIR PROTEIN RADC"/>
    <property type="match status" value="1"/>
</dbReference>
<dbReference type="Gene3D" id="3.40.140.10">
    <property type="entry name" value="Cytidine Deaminase, domain 2"/>
    <property type="match status" value="1"/>
</dbReference>